<sequence>MRPTAIFIDLIRSIDSGNAPDKIEALATLLSMEPPGEARAIATLRHLEALGFRLEGSGQFGAAARAYDLAAPLDPRGQERWRTTAATARLRDLVERGLWDEASAFVAEMRRGGGAEPALREVAATLLRVGWDHECRYRAEPAVQCYRLAFALNGGDAGLATGDGHNISTKIRNLRILQMNALAEAGRHEEAAALHESTRTIAGLGPVGIYDIVSARQAAHEGQGVYRELLAGRRMAEPEVRFLDGPIALTSQPGTLDAPPQYVALFTDCLTFPRSNVVLHGQRLIYDLAAHPLSGVADIKDGVNPGQIMTAVWGAGRALIEAPAEIREIEAGLMMFGFQSRQYGHWLLEFAPRMLWFNDPACPAHLPICVDDHMPDTHRQVIELMDTRDRPVIVLPPVATRFRELGIAPVPAFFPFDTREGLPTYDAIWPQDVLAAMRRAILERLSEHPGGLGPAGRRIVLSRRGFTQRQLVNEAEIVEALRPHGFEVVHPEHLTFAEQVRLYHSAAIIVGSASSALINCIFCRPDAQVVALTHESPAFYFRGFTSFVESSGARLLFVRGATQHAEGVHPMHANYSVAPSQILRALARTQSAG</sequence>
<evidence type="ECO:0000256" key="2">
    <source>
        <dbReference type="ARBA" id="ARBA00022679"/>
    </source>
</evidence>
<dbReference type="InterPro" id="IPR049625">
    <property type="entry name" value="Glyco_transf_61_cat"/>
</dbReference>
<evidence type="ECO:0000313" key="5">
    <source>
        <dbReference type="EMBL" id="SDO53620.1"/>
    </source>
</evidence>
<feature type="domain" description="Glycosyltransferase 61 catalytic" evidence="4">
    <location>
        <begin position="343"/>
        <end position="530"/>
    </location>
</feature>
<evidence type="ECO:0000259" key="4">
    <source>
        <dbReference type="Pfam" id="PF04577"/>
    </source>
</evidence>
<evidence type="ECO:0000313" key="6">
    <source>
        <dbReference type="Proteomes" id="UP000198704"/>
    </source>
</evidence>
<dbReference type="RefSeq" id="WP_091722315.1">
    <property type="nucleotide sequence ID" value="NZ_FNHS01000026.1"/>
</dbReference>
<dbReference type="AlphaFoldDB" id="A0A1H0KCV7"/>
<gene>
    <name evidence="5" type="ORF">SAMN05216360_12614</name>
</gene>
<dbReference type="OrthoDB" id="7169123at2"/>
<keyword evidence="2" id="KW-0808">Transferase</keyword>
<name>A0A1H0KCV7_9HYPH</name>
<evidence type="ECO:0000256" key="1">
    <source>
        <dbReference type="ARBA" id="ARBA00022676"/>
    </source>
</evidence>
<keyword evidence="6" id="KW-1185">Reference proteome</keyword>
<reference evidence="6" key="1">
    <citation type="submission" date="2016-10" db="EMBL/GenBank/DDBJ databases">
        <authorList>
            <person name="Varghese N."/>
            <person name="Submissions S."/>
        </authorList>
    </citation>
    <scope>NUCLEOTIDE SEQUENCE [LARGE SCALE GENOMIC DNA]</scope>
    <source>
        <strain evidence="6">BL47</strain>
    </source>
</reference>
<dbReference type="EMBL" id="FNHS01000026">
    <property type="protein sequence ID" value="SDO53620.1"/>
    <property type="molecule type" value="Genomic_DNA"/>
</dbReference>
<dbReference type="Proteomes" id="UP000198704">
    <property type="component" value="Unassembled WGS sequence"/>
</dbReference>
<keyword evidence="1" id="KW-0328">Glycosyltransferase</keyword>
<dbReference type="InterPro" id="IPR007657">
    <property type="entry name" value="Glycosyltransferase_61"/>
</dbReference>
<proteinExistence type="predicted"/>
<evidence type="ECO:0000256" key="3">
    <source>
        <dbReference type="ARBA" id="ARBA00023180"/>
    </source>
</evidence>
<dbReference type="GO" id="GO:0016757">
    <property type="term" value="F:glycosyltransferase activity"/>
    <property type="evidence" value="ECO:0007669"/>
    <property type="project" value="UniProtKB-KW"/>
</dbReference>
<dbReference type="PANTHER" id="PTHR20961">
    <property type="entry name" value="GLYCOSYLTRANSFERASE"/>
    <property type="match status" value="1"/>
</dbReference>
<organism evidence="5 6">
    <name type="scientific">Methylobacterium phyllostachyos</name>
    <dbReference type="NCBI Taxonomy" id="582672"/>
    <lineage>
        <taxon>Bacteria</taxon>
        <taxon>Pseudomonadati</taxon>
        <taxon>Pseudomonadota</taxon>
        <taxon>Alphaproteobacteria</taxon>
        <taxon>Hyphomicrobiales</taxon>
        <taxon>Methylobacteriaceae</taxon>
        <taxon>Methylobacterium</taxon>
    </lineage>
</organism>
<keyword evidence="3" id="KW-0325">Glycoprotein</keyword>
<protein>
    <recommendedName>
        <fullName evidence="4">Glycosyltransferase 61 catalytic domain-containing protein</fullName>
    </recommendedName>
</protein>
<dbReference type="Pfam" id="PF04577">
    <property type="entry name" value="Glyco_transf_61"/>
    <property type="match status" value="1"/>
</dbReference>
<accession>A0A1H0KCV7</accession>